<dbReference type="InterPro" id="IPR000195">
    <property type="entry name" value="Rab-GAP-TBC_dom"/>
</dbReference>
<dbReference type="AlphaFoldDB" id="A0A0D6R3V2"/>
<feature type="domain" description="Rab-GAP TBC" evidence="3">
    <location>
        <begin position="130"/>
        <end position="514"/>
    </location>
</feature>
<dbReference type="PROSITE" id="PS50086">
    <property type="entry name" value="TBC_RABGAP"/>
    <property type="match status" value="1"/>
</dbReference>
<feature type="compositionally biased region" description="Basic and acidic residues" evidence="1">
    <location>
        <begin position="261"/>
        <end position="273"/>
    </location>
</feature>
<evidence type="ECO:0000313" key="4">
    <source>
        <dbReference type="EMBL" id="JAG96943.1"/>
    </source>
</evidence>
<accession>A0A0D6R3V2</accession>
<name>A0A0D6R3V2_ARACU</name>
<dbReference type="InterPro" id="IPR035969">
    <property type="entry name" value="Rab-GAP_TBC_sf"/>
</dbReference>
<dbReference type="PANTHER" id="PTHR22957:SF507">
    <property type="entry name" value="OS08G0547200 PROTEIN"/>
    <property type="match status" value="1"/>
</dbReference>
<feature type="transmembrane region" description="Helical" evidence="2">
    <location>
        <begin position="61"/>
        <end position="81"/>
    </location>
</feature>
<evidence type="ECO:0000256" key="1">
    <source>
        <dbReference type="SAM" id="MobiDB-lite"/>
    </source>
</evidence>
<feature type="region of interest" description="Disordered" evidence="1">
    <location>
        <begin position="187"/>
        <end position="273"/>
    </location>
</feature>
<evidence type="ECO:0000259" key="3">
    <source>
        <dbReference type="PROSITE" id="PS50086"/>
    </source>
</evidence>
<dbReference type="SUPFAM" id="SSF47923">
    <property type="entry name" value="Ypt/Rab-GAP domain of gyp1p"/>
    <property type="match status" value="2"/>
</dbReference>
<feature type="compositionally biased region" description="Basic and acidic residues" evidence="1">
    <location>
        <begin position="220"/>
        <end position="235"/>
    </location>
</feature>
<dbReference type="SMART" id="SM00164">
    <property type="entry name" value="TBC"/>
    <property type="match status" value="1"/>
</dbReference>
<dbReference type="Pfam" id="PF00566">
    <property type="entry name" value="RabGAP-TBC"/>
    <property type="match status" value="1"/>
</dbReference>
<feature type="compositionally biased region" description="Basic and acidic residues" evidence="1">
    <location>
        <begin position="194"/>
        <end position="206"/>
    </location>
</feature>
<dbReference type="PANTHER" id="PTHR22957">
    <property type="entry name" value="TBC1 DOMAIN FAMILY MEMBER GTPASE-ACTIVATING PROTEIN"/>
    <property type="match status" value="1"/>
</dbReference>
<organism evidence="4">
    <name type="scientific">Araucaria cunninghamii</name>
    <name type="common">Hoop pine</name>
    <name type="synonym">Moreton Bay pine</name>
    <dbReference type="NCBI Taxonomy" id="56994"/>
    <lineage>
        <taxon>Eukaryota</taxon>
        <taxon>Viridiplantae</taxon>
        <taxon>Streptophyta</taxon>
        <taxon>Embryophyta</taxon>
        <taxon>Tracheophyta</taxon>
        <taxon>Spermatophyta</taxon>
        <taxon>Pinopsida</taxon>
        <taxon>Pinidae</taxon>
        <taxon>Conifers II</taxon>
        <taxon>Araucariales</taxon>
        <taxon>Araucariaceae</taxon>
        <taxon>Araucaria</taxon>
    </lineage>
</organism>
<evidence type="ECO:0000256" key="2">
    <source>
        <dbReference type="SAM" id="Phobius"/>
    </source>
</evidence>
<keyword evidence="2" id="KW-0812">Transmembrane</keyword>
<reference evidence="4" key="1">
    <citation type="submission" date="2015-03" db="EMBL/GenBank/DDBJ databases">
        <title>A transcriptome of Araucaria cunninghamii, an australian fine timber species.</title>
        <authorList>
            <person name="Jing Yi C.J.Y."/>
            <person name="Yin San L.Y.S."/>
            <person name="Abdul Karim S.S."/>
            <person name="Wan Azmi N.N."/>
            <person name="Hercus R.R."/>
            <person name="Croft L.L."/>
        </authorList>
    </citation>
    <scope>NUCLEOTIDE SEQUENCE</scope>
    <source>
        <strain evidence="4">MI0301</strain>
        <tissue evidence="4">Leaf</tissue>
    </source>
</reference>
<protein>
    <recommendedName>
        <fullName evidence="3">Rab-GAP TBC domain-containing protein</fullName>
    </recommendedName>
</protein>
<dbReference type="Gene3D" id="1.10.472.80">
    <property type="entry name" value="Ypt/Rab-GAP domain of gyp1p, domain 3"/>
    <property type="match status" value="1"/>
</dbReference>
<keyword evidence="2" id="KW-1133">Transmembrane helix</keyword>
<dbReference type="Gene3D" id="1.10.8.270">
    <property type="entry name" value="putative rabgap domain of human tbc1 domain family member 14 like domains"/>
    <property type="match status" value="1"/>
</dbReference>
<keyword evidence="2" id="KW-0472">Membrane</keyword>
<sequence>MVEEEGLNAIPKLALRGLELAQEALMAAYSSTFSSSSSGFFNVKNIYANAKSMNNANGLNVAITAAVGVAVAAAIGGAVFYSRRGHLRSHWSHKRKRRPLSRQQWLSSFLPDGCLVDGGLKVLKRVRSGGIEASIRAEVWPFLLGVYDLKSSKEERNLERLHKRLEYERLRMQSQFLQSEENHDTVSEVISCSKESEEFESQKDDGFSQPVKDMGVPTESKLREIESTDPDDSRLLESSSPRHSLQGKNDMSSDSESIVEDDPKSVHLSDNKDRHGEIEAFSDNESAVEDNSNLDNFSATLKDNLREEKASSDMEYKVASIERLKELRPKGLEDYSTWQRIIRLDAVRTNAEWVPYSPSQANVTEEEASRLAYLVGLKNDEHLEPCRKHHAARLVAILETYALYDPEIGYCQGMSDLLSPFVALMDEDYEAFWCFVHFMHIARDNFRLDEVGIRKQLNMVAKIIKAKDPHLYKHLENLEAQDFFFVYRMVVVLFRRELSFEQTLCLWEVIWANQAAIRAGIRKSAWRKGKHRAPPTNDLLLYAIAASVLQKRNLIIEKHTSMDDILRECNSMAGHLDVWKLLDDAHDLVAALHDKI</sequence>
<dbReference type="EMBL" id="GCKF01035527">
    <property type="protein sequence ID" value="JAG96943.1"/>
    <property type="molecule type" value="Transcribed_RNA"/>
</dbReference>
<feature type="compositionally biased region" description="Polar residues" evidence="1">
    <location>
        <begin position="236"/>
        <end position="256"/>
    </location>
</feature>
<proteinExistence type="predicted"/>
<dbReference type="GO" id="GO:0005096">
    <property type="term" value="F:GTPase activator activity"/>
    <property type="evidence" value="ECO:0007669"/>
    <property type="project" value="TreeGrafter"/>
</dbReference>